<evidence type="ECO:0000313" key="1">
    <source>
        <dbReference type="EMBL" id="PCI75897.1"/>
    </source>
</evidence>
<dbReference type="AlphaFoldDB" id="A0A2A4X1F7"/>
<dbReference type="EMBL" id="NVUK01000038">
    <property type="protein sequence ID" value="PCI75897.1"/>
    <property type="molecule type" value="Genomic_DNA"/>
</dbReference>
<sequence>MKESLEQVLDQSAKHQQARLLECGRCVVPKLTPDDILQPNDFPQLEEDPSFRYEEGYLHGLLAAKALYLSWSSADENKSYFE</sequence>
<proteinExistence type="predicted"/>
<dbReference type="Proteomes" id="UP000218775">
    <property type="component" value="Unassembled WGS sequence"/>
</dbReference>
<accession>A0A2A4X1F7</accession>
<comment type="caution">
    <text evidence="1">The sequence shown here is derived from an EMBL/GenBank/DDBJ whole genome shotgun (WGS) entry which is preliminary data.</text>
</comment>
<gene>
    <name evidence="1" type="ORF">COB21_05135</name>
</gene>
<reference evidence="2" key="1">
    <citation type="submission" date="2017-08" db="EMBL/GenBank/DDBJ databases">
        <title>A dynamic microbial community with high functional redundancy inhabits the cold, oxic subseafloor aquifer.</title>
        <authorList>
            <person name="Tully B.J."/>
            <person name="Wheat C.G."/>
            <person name="Glazer B.T."/>
            <person name="Huber J.A."/>
        </authorList>
    </citation>
    <scope>NUCLEOTIDE SEQUENCE [LARGE SCALE GENOMIC DNA]</scope>
</reference>
<name>A0A2A4X1F7_UNCAE</name>
<protein>
    <submittedName>
        <fullName evidence="1">Uncharacterized protein</fullName>
    </submittedName>
</protein>
<evidence type="ECO:0000313" key="2">
    <source>
        <dbReference type="Proteomes" id="UP000218775"/>
    </source>
</evidence>
<organism evidence="1 2">
    <name type="scientific">Aerophobetes bacterium</name>
    <dbReference type="NCBI Taxonomy" id="2030807"/>
    <lineage>
        <taxon>Bacteria</taxon>
        <taxon>Candidatus Aerophobota</taxon>
    </lineage>
</organism>